<organism evidence="2 3">
    <name type="scientific">Trichostrongylus colubriformis</name>
    <name type="common">Black scour worm</name>
    <dbReference type="NCBI Taxonomy" id="6319"/>
    <lineage>
        <taxon>Eukaryota</taxon>
        <taxon>Metazoa</taxon>
        <taxon>Ecdysozoa</taxon>
        <taxon>Nematoda</taxon>
        <taxon>Chromadorea</taxon>
        <taxon>Rhabditida</taxon>
        <taxon>Rhabditina</taxon>
        <taxon>Rhabditomorpha</taxon>
        <taxon>Strongyloidea</taxon>
        <taxon>Trichostrongylidae</taxon>
        <taxon>Trichostrongylus</taxon>
    </lineage>
</organism>
<feature type="compositionally biased region" description="Polar residues" evidence="1">
    <location>
        <begin position="93"/>
        <end position="110"/>
    </location>
</feature>
<proteinExistence type="predicted"/>
<comment type="caution">
    <text evidence="2">The sequence shown here is derived from an EMBL/GenBank/DDBJ whole genome shotgun (WGS) entry which is preliminary data.</text>
</comment>
<feature type="non-terminal residue" evidence="2">
    <location>
        <position position="213"/>
    </location>
</feature>
<dbReference type="EMBL" id="WIXE01024464">
    <property type="protein sequence ID" value="KAK5965566.1"/>
    <property type="molecule type" value="Genomic_DNA"/>
</dbReference>
<keyword evidence="3" id="KW-1185">Reference proteome</keyword>
<dbReference type="Proteomes" id="UP001331761">
    <property type="component" value="Unassembled WGS sequence"/>
</dbReference>
<dbReference type="AlphaFoldDB" id="A0AAN8IAP0"/>
<feature type="region of interest" description="Disordered" evidence="1">
    <location>
        <begin position="180"/>
        <end position="199"/>
    </location>
</feature>
<evidence type="ECO:0000313" key="3">
    <source>
        <dbReference type="Proteomes" id="UP001331761"/>
    </source>
</evidence>
<reference evidence="2 3" key="1">
    <citation type="submission" date="2019-10" db="EMBL/GenBank/DDBJ databases">
        <title>Assembly and Annotation for the nematode Trichostrongylus colubriformis.</title>
        <authorList>
            <person name="Martin J."/>
        </authorList>
    </citation>
    <scope>NUCLEOTIDE SEQUENCE [LARGE SCALE GENOMIC DNA]</scope>
    <source>
        <strain evidence="2">G859</strain>
        <tissue evidence="2">Whole worm</tissue>
    </source>
</reference>
<evidence type="ECO:0000256" key="1">
    <source>
        <dbReference type="SAM" id="MobiDB-lite"/>
    </source>
</evidence>
<evidence type="ECO:0000313" key="2">
    <source>
        <dbReference type="EMBL" id="KAK5965566.1"/>
    </source>
</evidence>
<protein>
    <submittedName>
        <fullName evidence="2">Uncharacterized protein</fullName>
    </submittedName>
</protein>
<gene>
    <name evidence="2" type="ORF">GCK32_005963</name>
</gene>
<feature type="region of interest" description="Disordered" evidence="1">
    <location>
        <begin position="65"/>
        <end position="112"/>
    </location>
</feature>
<name>A0AAN8IAP0_TRICO</name>
<sequence length="213" mass="23336">NWEKIAVAVVKLSPTRSESFSSIDSVNTRKKFKLAVENIKRGILCIASNSGKGIKVITIMDSPPDLSPNAPPAGYDDTSNYFANLQAPPAPPSRTSNSTGQESTEGSVDSSGFEKVDHDVLEEYGQQFVNQMQQALFGKLPEEGESAGHLEMDTGFLLVGRQSFRIADQNEIYLLERTRDELDSPPPGSSIWCHGIDRNGDHNDDEAWLSSFS</sequence>
<feature type="non-terminal residue" evidence="2">
    <location>
        <position position="1"/>
    </location>
</feature>
<accession>A0AAN8IAP0</accession>